<protein>
    <recommendedName>
        <fullName evidence="2">EGF-like domain-containing protein</fullName>
    </recommendedName>
</protein>
<feature type="region of interest" description="Disordered" evidence="1">
    <location>
        <begin position="358"/>
        <end position="393"/>
    </location>
</feature>
<proteinExistence type="predicted"/>
<dbReference type="EMBL" id="JH430617">
    <property type="status" value="NOT_ANNOTATED_CDS"/>
    <property type="molecule type" value="Genomic_DNA"/>
</dbReference>
<evidence type="ECO:0000259" key="2">
    <source>
        <dbReference type="PROSITE" id="PS01186"/>
    </source>
</evidence>
<dbReference type="EnsemblMetazoa" id="SMAR001524-RA">
    <property type="protein sequence ID" value="SMAR001524-PA"/>
    <property type="gene ID" value="SMAR001524"/>
</dbReference>
<dbReference type="PROSITE" id="PS01186">
    <property type="entry name" value="EGF_2"/>
    <property type="match status" value="1"/>
</dbReference>
<evidence type="ECO:0000256" key="1">
    <source>
        <dbReference type="SAM" id="MobiDB-lite"/>
    </source>
</evidence>
<dbReference type="PANTHER" id="PTHR39069:SF8">
    <property type="entry name" value="FI17111P1"/>
    <property type="match status" value="1"/>
</dbReference>
<dbReference type="eggNOG" id="ENOG502RWMT">
    <property type="taxonomic scope" value="Eukaryota"/>
</dbReference>
<dbReference type="AlphaFoldDB" id="T1IKS0"/>
<accession>T1IKS0</accession>
<feature type="compositionally biased region" description="Polar residues" evidence="1">
    <location>
        <begin position="361"/>
        <end position="382"/>
    </location>
</feature>
<dbReference type="HOGENOM" id="CLU_316716_0_0_1"/>
<reference evidence="4" key="1">
    <citation type="submission" date="2011-05" db="EMBL/GenBank/DDBJ databases">
        <authorList>
            <person name="Richards S.R."/>
            <person name="Qu J."/>
            <person name="Jiang H."/>
            <person name="Jhangiani S.N."/>
            <person name="Agravi P."/>
            <person name="Goodspeed R."/>
            <person name="Gross S."/>
            <person name="Mandapat C."/>
            <person name="Jackson L."/>
            <person name="Mathew T."/>
            <person name="Pu L."/>
            <person name="Thornton R."/>
            <person name="Saada N."/>
            <person name="Wilczek-Boney K.B."/>
            <person name="Lee S."/>
            <person name="Kovar C."/>
            <person name="Wu Y."/>
            <person name="Scherer S.E."/>
            <person name="Worley K.C."/>
            <person name="Muzny D.M."/>
            <person name="Gibbs R."/>
        </authorList>
    </citation>
    <scope>NUCLEOTIDE SEQUENCE</scope>
    <source>
        <strain evidence="4">Brora</strain>
    </source>
</reference>
<dbReference type="Proteomes" id="UP000014500">
    <property type="component" value="Unassembled WGS sequence"/>
</dbReference>
<evidence type="ECO:0000313" key="4">
    <source>
        <dbReference type="Proteomes" id="UP000014500"/>
    </source>
</evidence>
<dbReference type="PANTHER" id="PTHR39069">
    <property type="entry name" value="ECDYSONE-INDUCIBLE GENE E1, ISOFORM A"/>
    <property type="match status" value="1"/>
</dbReference>
<dbReference type="PhylomeDB" id="T1IKS0"/>
<dbReference type="STRING" id="126957.T1IKS0"/>
<sequence>MVDFDLSDCYCHRNNILNGTCNKHSECSQLYSRCVNDRCRCIEGYNALNNNCDLKSGKIGDTCKTQIDCKGRFTYCQEKTCQCINGFTASGQDCVLKNDDNRCQYDMDCRYKQFSLCHQGNCICKEDYYMQGAACIPYHGIIGDVCTFDSNCKTINSICHEQHCVCKDDYYSQGYDCAPKTFLAVGQRCQDDGNCPLKGTRCKGNYCLCISGVNGYECFADEGHVPTKRENPAFIQGFGASCTTDEDCYETMFCGRQERKCLCRPGFAIFRGQCHFIPPPHLPPTFESQNKPATAIQQPLTNKPLNQGGYGSPCSNNGNCDVTMQCYQERICICLPGFVPIGIHIHALQHPHVYPGYGERNPTNVEQSGSRPESSNRPETSNNPPPGQQLPLKTEDQNLHITISDRKPAKPGYPCTSSSDCQLDHLDCDLRNKQCICGVLYTLEGNECVRHINTELKPGHTSFKQTMHVKSKISHGQSCKADSDCYHEGLVCNAYILRCVCGNGYYLDGEFCVIQTVGETPTIHVPKTPEINYQLPVFTPRPYSPNIYNPQQPFVNQPNPYREFVNQPNPHREFVNQPNPYREFVNQPNPYREFVNQPNPHRQFVNQPNPYREFVNQPNPHRQFVNQPNPHRQFVNQPNPYRPFVNQPNPPQPIYYEPYVNQPNVYRPYSYERPRYFPSNVAHYNPTPYRPHHPMNNPSEQEDYRRTYREISCISDLSCLMPFSYCNVHTGTCDCEQGYNKIGYNCVKDVGYCFNTNECKGRNTYCHNFQCVCYPNHYRAGGIDCFYAGKIGDFCYNDNDCSYKHSHCFQQKCQCAEAFVFTHGTCQPEIDYFGTSCNSDCDTHNSECESQISRCKCKTGYTLYRQTCIADGDLFGHCITYNRCNKKGVTCQRSTAKCVCDTGYKVYLFSCIPSSQPGLYN</sequence>
<name>T1IKS0_STRMM</name>
<reference evidence="3" key="2">
    <citation type="submission" date="2015-02" db="UniProtKB">
        <authorList>
            <consortium name="EnsemblMetazoa"/>
        </authorList>
    </citation>
    <scope>IDENTIFICATION</scope>
</reference>
<dbReference type="SMART" id="SM00181">
    <property type="entry name" value="EGF"/>
    <property type="match status" value="6"/>
</dbReference>
<dbReference type="OMA" id="VNQPNPY"/>
<dbReference type="Pfam" id="PF01683">
    <property type="entry name" value="EB"/>
    <property type="match status" value="1"/>
</dbReference>
<dbReference type="InterPro" id="IPR006149">
    <property type="entry name" value="EB_dom"/>
</dbReference>
<keyword evidence="4" id="KW-1185">Reference proteome</keyword>
<feature type="domain" description="EGF-like" evidence="2">
    <location>
        <begin position="855"/>
        <end position="868"/>
    </location>
</feature>
<organism evidence="3 4">
    <name type="scientific">Strigamia maritima</name>
    <name type="common">European centipede</name>
    <name type="synonym">Geophilus maritimus</name>
    <dbReference type="NCBI Taxonomy" id="126957"/>
    <lineage>
        <taxon>Eukaryota</taxon>
        <taxon>Metazoa</taxon>
        <taxon>Ecdysozoa</taxon>
        <taxon>Arthropoda</taxon>
        <taxon>Myriapoda</taxon>
        <taxon>Chilopoda</taxon>
        <taxon>Pleurostigmophora</taxon>
        <taxon>Geophilomorpha</taxon>
        <taxon>Linotaeniidae</taxon>
        <taxon>Strigamia</taxon>
    </lineage>
</organism>
<dbReference type="InterPro" id="IPR000742">
    <property type="entry name" value="EGF"/>
</dbReference>
<evidence type="ECO:0000313" key="3">
    <source>
        <dbReference type="EnsemblMetazoa" id="SMAR001524-PA"/>
    </source>
</evidence>